<dbReference type="EMBL" id="KV440975">
    <property type="protein sequence ID" value="OAD77054.1"/>
    <property type="molecule type" value="Genomic_DNA"/>
</dbReference>
<name>A0A167P190_PHYB8</name>
<dbReference type="AlphaFoldDB" id="A0A167P190"/>
<reference evidence="2" key="1">
    <citation type="submission" date="2015-06" db="EMBL/GenBank/DDBJ databases">
        <title>Expansion of signal transduction pathways in fungi by whole-genome duplication.</title>
        <authorList>
            <consortium name="DOE Joint Genome Institute"/>
            <person name="Corrochano L.M."/>
            <person name="Kuo A."/>
            <person name="Marcet-Houben M."/>
            <person name="Polaino S."/>
            <person name="Salamov A."/>
            <person name="Villalobos J.M."/>
            <person name="Alvarez M.I."/>
            <person name="Avalos J."/>
            <person name="Benito E.P."/>
            <person name="Benoit I."/>
            <person name="Burger G."/>
            <person name="Camino L.P."/>
            <person name="Canovas D."/>
            <person name="Cerda-Olmedo E."/>
            <person name="Cheng J.-F."/>
            <person name="Dominguez A."/>
            <person name="Elias M."/>
            <person name="Eslava A.P."/>
            <person name="Glaser F."/>
            <person name="Grimwood J."/>
            <person name="Gutierrez G."/>
            <person name="Heitman J."/>
            <person name="Henrissat B."/>
            <person name="Iturriaga E.A."/>
            <person name="Lang B.F."/>
            <person name="Lavin J.L."/>
            <person name="Lee S."/>
            <person name="Li W."/>
            <person name="Lindquist E."/>
            <person name="Lopez-Garcia S."/>
            <person name="Luque E.M."/>
            <person name="Marcos A.T."/>
            <person name="Martin J."/>
            <person name="McCluskey K."/>
            <person name="Medina H.R."/>
            <person name="Miralles-Duran A."/>
            <person name="Miyazaki A."/>
            <person name="Munoz-Torres E."/>
            <person name="Oguiza J.A."/>
            <person name="Ohm R."/>
            <person name="Olmedo M."/>
            <person name="Orejas M."/>
            <person name="Ortiz-Castellanos L."/>
            <person name="Pisabarro A.G."/>
            <person name="Rodriguez-Romero J."/>
            <person name="Ruiz-Herrera J."/>
            <person name="Ruiz-Vazquez R."/>
            <person name="Sanz C."/>
            <person name="Schackwitz W."/>
            <person name="Schmutz J."/>
            <person name="Shahriari M."/>
            <person name="Shelest E."/>
            <person name="Silva-Franco F."/>
            <person name="Soanes D."/>
            <person name="Syed K."/>
            <person name="Tagua V.G."/>
            <person name="Talbot N.J."/>
            <person name="Thon M."/>
            <person name="De vries R.P."/>
            <person name="Wiebenga A."/>
            <person name="Yadav J.S."/>
            <person name="Braun E.L."/>
            <person name="Baker S."/>
            <person name="Garre V."/>
            <person name="Horwitz B."/>
            <person name="Torres-Martinez S."/>
            <person name="Idnurm A."/>
            <person name="Herrera-Estrella A."/>
            <person name="Gabaldon T."/>
            <person name="Grigoriev I.V."/>
        </authorList>
    </citation>
    <scope>NUCLEOTIDE SEQUENCE [LARGE SCALE GENOMIC DNA]</scope>
    <source>
        <strain evidence="2">NRRL 1555(-)</strain>
    </source>
</reference>
<dbReference type="Proteomes" id="UP000077315">
    <property type="component" value="Unassembled WGS sequence"/>
</dbReference>
<gene>
    <name evidence="1" type="ORF">PHYBLDRAFT_68137</name>
</gene>
<accession>A0A167P190</accession>
<dbReference type="InParanoid" id="A0A167P190"/>
<organism evidence="1 2">
    <name type="scientific">Phycomyces blakesleeanus (strain ATCC 8743b / DSM 1359 / FGSC 10004 / NBRC 33097 / NRRL 1555)</name>
    <dbReference type="NCBI Taxonomy" id="763407"/>
    <lineage>
        <taxon>Eukaryota</taxon>
        <taxon>Fungi</taxon>
        <taxon>Fungi incertae sedis</taxon>
        <taxon>Mucoromycota</taxon>
        <taxon>Mucoromycotina</taxon>
        <taxon>Mucoromycetes</taxon>
        <taxon>Mucorales</taxon>
        <taxon>Phycomycetaceae</taxon>
        <taxon>Phycomyces</taxon>
    </lineage>
</organism>
<keyword evidence="2" id="KW-1185">Reference proteome</keyword>
<sequence length="116" mass="12622">MKTIKNHCTATLKLHMNFKSLCCHEDVQTVFSHLTLKASSLQQTGPSIDFASTLNYVVSIYSATFISLAGLLHNTVFLTTMTTIVCSSDFACLQLLSAQVNSSSGALTFDILNPKE</sequence>
<proteinExistence type="predicted"/>
<dbReference type="RefSeq" id="XP_018295094.1">
    <property type="nucleotide sequence ID" value="XM_018441892.1"/>
</dbReference>
<evidence type="ECO:0000313" key="1">
    <source>
        <dbReference type="EMBL" id="OAD77054.1"/>
    </source>
</evidence>
<dbReference type="VEuPathDB" id="FungiDB:PHYBLDRAFT_68137"/>
<evidence type="ECO:0000313" key="2">
    <source>
        <dbReference type="Proteomes" id="UP000077315"/>
    </source>
</evidence>
<dbReference type="GeneID" id="29002798"/>
<protein>
    <submittedName>
        <fullName evidence="1">Uncharacterized protein</fullName>
    </submittedName>
</protein>